<dbReference type="InterPro" id="IPR036073">
    <property type="entry name" value="Desulfoferrodoxin_Fe-bd_dom_sf"/>
</dbReference>
<evidence type="ECO:0000259" key="2">
    <source>
        <dbReference type="PROSITE" id="PS50943"/>
    </source>
</evidence>
<dbReference type="AlphaFoldDB" id="A0A7X3MKV5"/>
<dbReference type="PANTHER" id="PTHR46558:SF11">
    <property type="entry name" value="HTH-TYPE TRANSCRIPTIONAL REGULATOR XRE"/>
    <property type="match status" value="1"/>
</dbReference>
<dbReference type="InterPro" id="IPR002742">
    <property type="entry name" value="Desulfoferrodoxin_Fe-bd_dom"/>
</dbReference>
<dbReference type="SMART" id="SM00530">
    <property type="entry name" value="HTH_XRE"/>
    <property type="match status" value="1"/>
</dbReference>
<keyword evidence="4" id="KW-1185">Reference proteome</keyword>
<dbReference type="SUPFAM" id="SSF47413">
    <property type="entry name" value="lambda repressor-like DNA-binding domains"/>
    <property type="match status" value="1"/>
</dbReference>
<dbReference type="Pfam" id="PF01880">
    <property type="entry name" value="Desulfoferrodox"/>
    <property type="match status" value="1"/>
</dbReference>
<sequence>MNHVKIGQLICRLRKENKLTQLQLAGQLGISDKAVSKWERGLGCPDVSLLPDLSRIFNVDLEKLLSGEMNENESLGGNMKKMNFYICPTCGNMITAMTDTSISCCGKKLSPQQPKKADEDEKLNVEIVDDNYFIASDHPMTREHHITFVALLTGDSIMLRKQYPEWDLQVRIPAFAHGKLLWYCTKHGLFYQLV</sequence>
<comment type="caution">
    <text evidence="3">The sequence shown here is derived from an EMBL/GenBank/DDBJ whole genome shotgun (WGS) entry which is preliminary data.</text>
</comment>
<dbReference type="InterPro" id="IPR001387">
    <property type="entry name" value="Cro/C1-type_HTH"/>
</dbReference>
<dbReference type="Gene3D" id="2.60.40.730">
    <property type="entry name" value="SOR catalytic domain"/>
    <property type="match status" value="1"/>
</dbReference>
<dbReference type="CDD" id="cd00093">
    <property type="entry name" value="HTH_XRE"/>
    <property type="match status" value="1"/>
</dbReference>
<dbReference type="InterPro" id="IPR010982">
    <property type="entry name" value="Lambda_DNA-bd_dom_sf"/>
</dbReference>
<reference evidence="3 4" key="1">
    <citation type="submission" date="2019-12" db="EMBL/GenBank/DDBJ databases">
        <title>Sporaefaciens musculi gen. nov., sp. nov., a novel bacterium isolated from the caecum of an obese mouse.</title>
        <authorList>
            <person name="Rasmussen T.S."/>
            <person name="Streidl T."/>
            <person name="Hitch T.C.A."/>
            <person name="Wortmann E."/>
            <person name="Deptula P."/>
            <person name="Hansen M."/>
            <person name="Nielsen D.S."/>
            <person name="Clavel T."/>
            <person name="Vogensen F.K."/>
        </authorList>
    </citation>
    <scope>NUCLEOTIDE SEQUENCE [LARGE SCALE GENOMIC DNA]</scope>
    <source>
        <strain evidence="3 4">WCA-9-b2</strain>
    </source>
</reference>
<dbReference type="GO" id="GO:0016491">
    <property type="term" value="F:oxidoreductase activity"/>
    <property type="evidence" value="ECO:0007669"/>
    <property type="project" value="InterPro"/>
</dbReference>
<dbReference type="SUPFAM" id="SSF57802">
    <property type="entry name" value="Rubredoxin-like"/>
    <property type="match status" value="1"/>
</dbReference>
<dbReference type="RefSeq" id="WP_159754703.1">
    <property type="nucleotide sequence ID" value="NZ_WUQX01000001.1"/>
</dbReference>
<dbReference type="PROSITE" id="PS50943">
    <property type="entry name" value="HTH_CROC1"/>
    <property type="match status" value="1"/>
</dbReference>
<gene>
    <name evidence="3" type="ORF">GN277_23875</name>
</gene>
<dbReference type="Proteomes" id="UP000460412">
    <property type="component" value="Unassembled WGS sequence"/>
</dbReference>
<accession>A0A7X3MKV5</accession>
<name>A0A7X3MKV5_9FIRM</name>
<dbReference type="Pfam" id="PF01381">
    <property type="entry name" value="HTH_3"/>
    <property type="match status" value="1"/>
</dbReference>
<dbReference type="EMBL" id="WUQX01000001">
    <property type="protein sequence ID" value="MXP78278.1"/>
    <property type="molecule type" value="Genomic_DNA"/>
</dbReference>
<dbReference type="PANTHER" id="PTHR46558">
    <property type="entry name" value="TRACRIPTIONAL REGULATORY PROTEIN-RELATED-RELATED"/>
    <property type="match status" value="1"/>
</dbReference>
<dbReference type="GO" id="GO:0005506">
    <property type="term" value="F:iron ion binding"/>
    <property type="evidence" value="ECO:0007669"/>
    <property type="project" value="InterPro"/>
</dbReference>
<protein>
    <submittedName>
        <fullName evidence="3">Helix-turn-helix domain-containing protein</fullName>
    </submittedName>
</protein>
<evidence type="ECO:0000313" key="3">
    <source>
        <dbReference type="EMBL" id="MXP78278.1"/>
    </source>
</evidence>
<proteinExistence type="predicted"/>
<evidence type="ECO:0000313" key="4">
    <source>
        <dbReference type="Proteomes" id="UP000460412"/>
    </source>
</evidence>
<feature type="domain" description="HTH cro/C1-type" evidence="2">
    <location>
        <begin position="12"/>
        <end position="64"/>
    </location>
</feature>
<dbReference type="Gene3D" id="1.10.260.40">
    <property type="entry name" value="lambda repressor-like DNA-binding domains"/>
    <property type="match status" value="1"/>
</dbReference>
<organism evidence="3 4">
    <name type="scientific">Sporofaciens musculi</name>
    <dbReference type="NCBI Taxonomy" id="2681861"/>
    <lineage>
        <taxon>Bacteria</taxon>
        <taxon>Bacillati</taxon>
        <taxon>Bacillota</taxon>
        <taxon>Clostridia</taxon>
        <taxon>Lachnospirales</taxon>
        <taxon>Lachnospiraceae</taxon>
        <taxon>Sporofaciens</taxon>
    </lineage>
</organism>
<dbReference type="GO" id="GO:0003677">
    <property type="term" value="F:DNA binding"/>
    <property type="evidence" value="ECO:0007669"/>
    <property type="project" value="UniProtKB-KW"/>
</dbReference>
<dbReference type="SUPFAM" id="SSF49367">
    <property type="entry name" value="Superoxide reductase-like"/>
    <property type="match status" value="1"/>
</dbReference>
<keyword evidence="1" id="KW-0238">DNA-binding</keyword>
<evidence type="ECO:0000256" key="1">
    <source>
        <dbReference type="ARBA" id="ARBA00023125"/>
    </source>
</evidence>